<organism evidence="2 3">
    <name type="scientific">Gaoshiqia sediminis</name>
    <dbReference type="NCBI Taxonomy" id="2986998"/>
    <lineage>
        <taxon>Bacteria</taxon>
        <taxon>Pseudomonadati</taxon>
        <taxon>Bacteroidota</taxon>
        <taxon>Bacteroidia</taxon>
        <taxon>Marinilabiliales</taxon>
        <taxon>Prolixibacteraceae</taxon>
        <taxon>Gaoshiqia</taxon>
    </lineage>
</organism>
<dbReference type="RefSeq" id="WP_282591235.1">
    <property type="nucleotide sequence ID" value="NZ_JAPAAF010000008.1"/>
</dbReference>
<feature type="transmembrane region" description="Helical" evidence="1">
    <location>
        <begin position="15"/>
        <end position="36"/>
    </location>
</feature>
<name>A0AA42C9V3_9BACT</name>
<dbReference type="EMBL" id="JAPAAF010000008">
    <property type="protein sequence ID" value="MCW0482630.1"/>
    <property type="molecule type" value="Genomic_DNA"/>
</dbReference>
<evidence type="ECO:0000313" key="3">
    <source>
        <dbReference type="Proteomes" id="UP001163821"/>
    </source>
</evidence>
<keyword evidence="1" id="KW-0812">Transmembrane</keyword>
<dbReference type="AlphaFoldDB" id="A0AA42C9V3"/>
<protein>
    <recommendedName>
        <fullName evidence="4">ECF transporter S component</fullName>
    </recommendedName>
</protein>
<comment type="caution">
    <text evidence="2">The sequence shown here is derived from an EMBL/GenBank/DDBJ whole genome shotgun (WGS) entry which is preliminary data.</text>
</comment>
<keyword evidence="1" id="KW-1133">Transmembrane helix</keyword>
<proteinExistence type="predicted"/>
<keyword evidence="3" id="KW-1185">Reference proteome</keyword>
<reference evidence="2" key="1">
    <citation type="submission" date="2022-10" db="EMBL/GenBank/DDBJ databases">
        <title>Gaoshiqiia sediminis gen. nov., sp. nov., isolated from coastal sediment.</title>
        <authorList>
            <person name="Yu W.X."/>
            <person name="Mu D.S."/>
            <person name="Du J.Z."/>
            <person name="Liang Y.Q."/>
        </authorList>
    </citation>
    <scope>NUCLEOTIDE SEQUENCE</scope>
    <source>
        <strain evidence="2">A06</strain>
    </source>
</reference>
<feature type="transmembrane region" description="Helical" evidence="1">
    <location>
        <begin position="144"/>
        <end position="167"/>
    </location>
</feature>
<feature type="transmembrane region" description="Helical" evidence="1">
    <location>
        <begin position="113"/>
        <end position="138"/>
    </location>
</feature>
<feature type="transmembrane region" description="Helical" evidence="1">
    <location>
        <begin position="88"/>
        <end position="106"/>
    </location>
</feature>
<gene>
    <name evidence="2" type="ORF">N2K84_07825</name>
</gene>
<feature type="transmembrane region" description="Helical" evidence="1">
    <location>
        <begin position="42"/>
        <end position="60"/>
    </location>
</feature>
<dbReference type="Proteomes" id="UP001163821">
    <property type="component" value="Unassembled WGS sequence"/>
</dbReference>
<keyword evidence="1" id="KW-0472">Membrane</keyword>
<evidence type="ECO:0000313" key="2">
    <source>
        <dbReference type="EMBL" id="MCW0482630.1"/>
    </source>
</evidence>
<sequence>MNNPVSAFRIEKIQVVETLIVLGATMLIPFLVHLLPDIGGNLAGKVFLPIFLAPLVAVFFFRKHVALIAGLAAPLLNYLILGRPAPEMVLTMSVEVVLFVLLVSWLKDVRIVSFLAAPLAFIGASLVAALLMSVLGVITSLFVFWMGAIVVGIPGILVLAMFNFVLLKIKK</sequence>
<feature type="transmembrane region" description="Helical" evidence="1">
    <location>
        <begin position="65"/>
        <end position="82"/>
    </location>
</feature>
<evidence type="ECO:0000256" key="1">
    <source>
        <dbReference type="SAM" id="Phobius"/>
    </source>
</evidence>
<accession>A0AA42C9V3</accession>
<evidence type="ECO:0008006" key="4">
    <source>
        <dbReference type="Google" id="ProtNLM"/>
    </source>
</evidence>